<dbReference type="OrthoDB" id="10417809at2759"/>
<dbReference type="EMBL" id="JYDP01000040">
    <property type="protein sequence ID" value="KRZ12430.1"/>
    <property type="molecule type" value="Genomic_DNA"/>
</dbReference>
<gene>
    <name evidence="1" type="ORF">T11_17271</name>
</gene>
<name>A0A0V1HNU2_9BILA</name>
<accession>A0A0V1HNU2</accession>
<protein>
    <submittedName>
        <fullName evidence="1">Uncharacterized protein</fullName>
    </submittedName>
</protein>
<proteinExistence type="predicted"/>
<reference evidence="1 2" key="1">
    <citation type="submission" date="2015-01" db="EMBL/GenBank/DDBJ databases">
        <title>Evolution of Trichinella species and genotypes.</title>
        <authorList>
            <person name="Korhonen P.K."/>
            <person name="Edoardo P."/>
            <person name="Giuseppe L.R."/>
            <person name="Gasser R.B."/>
        </authorList>
    </citation>
    <scope>NUCLEOTIDE SEQUENCE [LARGE SCALE GENOMIC DNA]</scope>
    <source>
        <strain evidence="1">ISS1029</strain>
    </source>
</reference>
<sequence length="182" mass="20954">MQDVAKEQKIRSWQLFSFFTGFVHRDWIAVVFFALKHHYYLSGYAKFKLKIEQQSNIILAVTNLTRVELFLNVKKNAAFKEEGDDNKRIKLAASLKPIISNCAMLPVTFVQCEQISLNFCSMMISKRLILQTFLEKSSTTQSPHIIIRVISEVALLVSVSKPQMDMELPGQILISIWKSRLN</sequence>
<dbReference type="Proteomes" id="UP000055024">
    <property type="component" value="Unassembled WGS sequence"/>
</dbReference>
<evidence type="ECO:0000313" key="1">
    <source>
        <dbReference type="EMBL" id="KRZ12430.1"/>
    </source>
</evidence>
<organism evidence="1 2">
    <name type="scientific">Trichinella zimbabwensis</name>
    <dbReference type="NCBI Taxonomy" id="268475"/>
    <lineage>
        <taxon>Eukaryota</taxon>
        <taxon>Metazoa</taxon>
        <taxon>Ecdysozoa</taxon>
        <taxon>Nematoda</taxon>
        <taxon>Enoplea</taxon>
        <taxon>Dorylaimia</taxon>
        <taxon>Trichinellida</taxon>
        <taxon>Trichinellidae</taxon>
        <taxon>Trichinella</taxon>
    </lineage>
</organism>
<dbReference type="AlphaFoldDB" id="A0A0V1HNU2"/>
<comment type="caution">
    <text evidence="1">The sequence shown here is derived from an EMBL/GenBank/DDBJ whole genome shotgun (WGS) entry which is preliminary data.</text>
</comment>
<evidence type="ECO:0000313" key="2">
    <source>
        <dbReference type="Proteomes" id="UP000055024"/>
    </source>
</evidence>
<keyword evidence="2" id="KW-1185">Reference proteome</keyword>